<evidence type="ECO:0000313" key="2">
    <source>
        <dbReference type="Proteomes" id="UP000789525"/>
    </source>
</evidence>
<keyword evidence="2" id="KW-1185">Reference proteome</keyword>
<protein>
    <submittedName>
        <fullName evidence="1">2953_t:CDS:1</fullName>
    </submittedName>
</protein>
<accession>A0ACA9NWD3</accession>
<dbReference type="Proteomes" id="UP000789525">
    <property type="component" value="Unassembled WGS sequence"/>
</dbReference>
<dbReference type="EMBL" id="CAJVPT010026205">
    <property type="protein sequence ID" value="CAG8678464.1"/>
    <property type="molecule type" value="Genomic_DNA"/>
</dbReference>
<gene>
    <name evidence="1" type="ORF">ACOLOM_LOCUS9235</name>
</gene>
<sequence>MNWFDPSNKSPSAAILKEIMRDYRLKIVEEEKKLRKDILIMVKRHNDKVQNLLHERNKKIESSLKHKDNNKVCLNEIANSSIVEKVETSELYSFLVTPNSPLNYQNNNDAESVKFCWLSERQERLYDNESLLSPHDLYRNKDFCTFDNSGSNNIRTPENRNHLSVTMLERNVSDLQISKEPLPEESMSPACIANSQDPDNYFNGDGILAYSPSCKTPSTLKSKETDVILINSTDTSPASNVNTFGTFIQSERNQKDCIVQSNCNTREKGEETYTRIVTLTDQENEQISRMKKMPNFQRMTVEVAKYGIRPSGKDVMIRQLVHIWNKTNQGELKDIDASSKDDKFNYSSVDEGVVNKSENGIIEDSNESEDDADNMRTAPLFYYEEEKYIETAMDSPLFEQINNYIKRNHELRCDILCYEFVVLEELLKRVTEAGIQCTERQLQCFLDRFSCF</sequence>
<comment type="caution">
    <text evidence="1">The sequence shown here is derived from an EMBL/GenBank/DDBJ whole genome shotgun (WGS) entry which is preliminary data.</text>
</comment>
<proteinExistence type="predicted"/>
<feature type="non-terminal residue" evidence="1">
    <location>
        <position position="1"/>
    </location>
</feature>
<reference evidence="1" key="1">
    <citation type="submission" date="2021-06" db="EMBL/GenBank/DDBJ databases">
        <authorList>
            <person name="Kallberg Y."/>
            <person name="Tangrot J."/>
            <person name="Rosling A."/>
        </authorList>
    </citation>
    <scope>NUCLEOTIDE SEQUENCE</scope>
    <source>
        <strain evidence="1">CL356</strain>
    </source>
</reference>
<name>A0ACA9NWD3_9GLOM</name>
<organism evidence="1 2">
    <name type="scientific">Acaulospora colombiana</name>
    <dbReference type="NCBI Taxonomy" id="27376"/>
    <lineage>
        <taxon>Eukaryota</taxon>
        <taxon>Fungi</taxon>
        <taxon>Fungi incertae sedis</taxon>
        <taxon>Mucoromycota</taxon>
        <taxon>Glomeromycotina</taxon>
        <taxon>Glomeromycetes</taxon>
        <taxon>Diversisporales</taxon>
        <taxon>Acaulosporaceae</taxon>
        <taxon>Acaulospora</taxon>
    </lineage>
</organism>
<evidence type="ECO:0000313" key="1">
    <source>
        <dbReference type="EMBL" id="CAG8678464.1"/>
    </source>
</evidence>